<evidence type="ECO:0000313" key="3">
    <source>
        <dbReference type="Proteomes" id="UP000664731"/>
    </source>
</evidence>
<dbReference type="Proteomes" id="UP000664731">
    <property type="component" value="Unassembled WGS sequence"/>
</dbReference>
<reference evidence="2" key="1">
    <citation type="submission" date="2021-03" db="EMBL/GenBank/DDBJ databases">
        <title>Comamonas denitrificans.</title>
        <authorList>
            <person name="Finster K."/>
        </authorList>
    </citation>
    <scope>NUCLEOTIDE SEQUENCE</scope>
    <source>
        <strain evidence="2">MM2021_4</strain>
    </source>
</reference>
<feature type="region of interest" description="Disordered" evidence="1">
    <location>
        <begin position="158"/>
        <end position="178"/>
    </location>
</feature>
<feature type="compositionally biased region" description="Basic residues" evidence="1">
    <location>
        <begin position="1"/>
        <end position="11"/>
    </location>
</feature>
<dbReference type="EMBL" id="JAFNME010000027">
    <property type="protein sequence ID" value="MBO1250413.1"/>
    <property type="molecule type" value="Genomic_DNA"/>
</dbReference>
<dbReference type="InterPro" id="IPR021927">
    <property type="entry name" value="DUF3540"/>
</dbReference>
<keyword evidence="3" id="KW-1185">Reference proteome</keyword>
<protein>
    <submittedName>
        <fullName evidence="2">DUF3540 domain-containing protein</fullName>
    </submittedName>
</protein>
<proteinExistence type="predicted"/>
<gene>
    <name evidence="2" type="ORF">J1777_11350</name>
</gene>
<dbReference type="Pfam" id="PF12059">
    <property type="entry name" value="DUF3540"/>
    <property type="match status" value="1"/>
</dbReference>
<dbReference type="RefSeq" id="WP_207575811.1">
    <property type="nucleotide sequence ID" value="NZ_JAFNME010000027.1"/>
</dbReference>
<evidence type="ECO:0000256" key="1">
    <source>
        <dbReference type="SAM" id="MobiDB-lite"/>
    </source>
</evidence>
<feature type="region of interest" description="Disordered" evidence="1">
    <location>
        <begin position="1"/>
        <end position="23"/>
    </location>
</feature>
<name>A0A939KFH1_9BURK</name>
<organism evidence="2 3">
    <name type="scientific">Comamonas denitrificans</name>
    <dbReference type="NCBI Taxonomy" id="117506"/>
    <lineage>
        <taxon>Bacteria</taxon>
        <taxon>Pseudomonadati</taxon>
        <taxon>Pseudomonadota</taxon>
        <taxon>Betaproteobacteria</taxon>
        <taxon>Burkholderiales</taxon>
        <taxon>Comamonadaceae</taxon>
        <taxon>Comamonas</taxon>
    </lineage>
</organism>
<sequence length="225" mass="24452">MSQPRHQHPYQHPRPDAGESTMQLSSGRVIALEGERFGVVGSTGQRYWLAAAFSCLVRPVVGDKVLISLEGADGYILSVLERTIAQPTRLRLDGDLQISVPAGSLSIEARDGVHLDAGHALLVQADQANVVLQSAQLSATAVQASGQRMQSHWLQRHDSAGVHSQKAARHQAEYGDSRRQIQGHEEVLAGSLRQRVKDDWSVQAKSLDLDAQQCVCIDGDQIKLG</sequence>
<accession>A0A939KFH1</accession>
<dbReference type="AlphaFoldDB" id="A0A939KFH1"/>
<comment type="caution">
    <text evidence="2">The sequence shown here is derived from an EMBL/GenBank/DDBJ whole genome shotgun (WGS) entry which is preliminary data.</text>
</comment>
<evidence type="ECO:0000313" key="2">
    <source>
        <dbReference type="EMBL" id="MBO1250413.1"/>
    </source>
</evidence>